<dbReference type="EMBL" id="CM007900">
    <property type="protein sequence ID" value="OTG08530.1"/>
    <property type="molecule type" value="Genomic_DNA"/>
</dbReference>
<dbReference type="InterPro" id="IPR019734">
    <property type="entry name" value="TPR_rpt"/>
</dbReference>
<sequence length="311" mass="35271">MADSKAEVSLKDEGNAFFKAGNYLKAAALYTQAIKKDPQNPTLYSNRAAAFLNLVKLQKALSDAETTISLNPSWDKGYFRKGCVLEAMERYDDALDAFRIASQHNPQSTEVSRKIKRLTQLSKDKKRSEEVNNLRSNVDLAKHLDGFKSELAQKHVDEEVFSFVVETMENAVKSWHQTSNVDARVYFLLDKEKTDTEKYAPVVNVDKAFESPHTHGDCVSFLRQYAVDSFSRAACLVVPKNAISYPQVWKGQGPRKWKHGQSDGFFVEFESPLLRQEWFIPSSSEKGQILCRDPVALDINAHEVIPKIFKD</sequence>
<evidence type="ECO:0000256" key="3">
    <source>
        <dbReference type="PROSITE-ProRule" id="PRU00339"/>
    </source>
</evidence>
<feature type="repeat" description="TPR" evidence="3">
    <location>
        <begin position="75"/>
        <end position="108"/>
    </location>
</feature>
<reference evidence="4 6" key="1">
    <citation type="journal article" date="2017" name="Nature">
        <title>The sunflower genome provides insights into oil metabolism, flowering and Asterid evolution.</title>
        <authorList>
            <person name="Badouin H."/>
            <person name="Gouzy J."/>
            <person name="Grassa C.J."/>
            <person name="Murat F."/>
            <person name="Staton S.E."/>
            <person name="Cottret L."/>
            <person name="Lelandais-Briere C."/>
            <person name="Owens G.L."/>
            <person name="Carrere S."/>
            <person name="Mayjonade B."/>
            <person name="Legrand L."/>
            <person name="Gill N."/>
            <person name="Kane N.C."/>
            <person name="Bowers J.E."/>
            <person name="Hubner S."/>
            <person name="Bellec A."/>
            <person name="Berard A."/>
            <person name="Berges H."/>
            <person name="Blanchet N."/>
            <person name="Boniface M.C."/>
            <person name="Brunel D."/>
            <person name="Catrice O."/>
            <person name="Chaidir N."/>
            <person name="Claudel C."/>
            <person name="Donnadieu C."/>
            <person name="Faraut T."/>
            <person name="Fievet G."/>
            <person name="Helmstetter N."/>
            <person name="King M."/>
            <person name="Knapp S.J."/>
            <person name="Lai Z."/>
            <person name="Le Paslier M.C."/>
            <person name="Lippi Y."/>
            <person name="Lorenzon L."/>
            <person name="Mandel J.R."/>
            <person name="Marage G."/>
            <person name="Marchand G."/>
            <person name="Marquand E."/>
            <person name="Bret-Mestries E."/>
            <person name="Morien E."/>
            <person name="Nambeesan S."/>
            <person name="Nguyen T."/>
            <person name="Pegot-Espagnet P."/>
            <person name="Pouilly N."/>
            <person name="Raftis F."/>
            <person name="Sallet E."/>
            <person name="Schiex T."/>
            <person name="Thomas J."/>
            <person name="Vandecasteele C."/>
            <person name="Vares D."/>
            <person name="Vear F."/>
            <person name="Vautrin S."/>
            <person name="Crespi M."/>
            <person name="Mangin B."/>
            <person name="Burke J.M."/>
            <person name="Salse J."/>
            <person name="Munos S."/>
            <person name="Vincourt P."/>
            <person name="Rieseberg L.H."/>
            <person name="Langlade N.B."/>
        </authorList>
    </citation>
    <scope>NUCLEOTIDE SEQUENCE [LARGE SCALE GENOMIC DNA]</scope>
    <source>
        <strain evidence="6">cv. SF193</strain>
        <tissue evidence="4">Leaves</tissue>
    </source>
</reference>
<reference evidence="4" key="3">
    <citation type="submission" date="2020-06" db="EMBL/GenBank/DDBJ databases">
        <title>Helianthus annuus Genome sequencing and assembly Release 2.</title>
        <authorList>
            <person name="Gouzy J."/>
            <person name="Langlade N."/>
            <person name="Munos S."/>
        </authorList>
    </citation>
    <scope>NUCLEOTIDE SEQUENCE</scope>
    <source>
        <tissue evidence="4">Leaves</tissue>
    </source>
</reference>
<dbReference type="OrthoDB" id="2423701at2759"/>
<dbReference type="SUPFAM" id="SSF48452">
    <property type="entry name" value="TPR-like"/>
    <property type="match status" value="1"/>
</dbReference>
<dbReference type="Proteomes" id="UP000215914">
    <property type="component" value="Chromosome 11"/>
</dbReference>
<dbReference type="PANTHER" id="PTHR22904:SF523">
    <property type="entry name" value="STRESS-INDUCED-PHOSPHOPROTEIN 1"/>
    <property type="match status" value="1"/>
</dbReference>
<proteinExistence type="predicted"/>
<accession>A0A251TBL2</accession>
<feature type="repeat" description="TPR" evidence="3">
    <location>
        <begin position="7"/>
        <end position="40"/>
    </location>
</feature>
<dbReference type="EMBL" id="MNCJ02000326">
    <property type="protein sequence ID" value="KAF5783002.1"/>
    <property type="molecule type" value="Genomic_DNA"/>
</dbReference>
<dbReference type="InterPro" id="IPR011990">
    <property type="entry name" value="TPR-like_helical_dom_sf"/>
</dbReference>
<dbReference type="STRING" id="4232.A0A251TBL2"/>
<dbReference type="FunCoup" id="A0A251TBL2">
    <property type="interactions" value="4089"/>
</dbReference>
<reference evidence="5" key="2">
    <citation type="submission" date="2017-02" db="EMBL/GenBank/DDBJ databases">
        <title>Sunflower complete genome.</title>
        <authorList>
            <person name="Langlade N."/>
            <person name="Munos S."/>
        </authorList>
    </citation>
    <scope>NUCLEOTIDE SEQUENCE [LARGE SCALE GENOMIC DNA]</scope>
    <source>
        <tissue evidence="5">Leaves</tissue>
    </source>
</reference>
<dbReference type="Pfam" id="PF13414">
    <property type="entry name" value="TPR_11"/>
    <property type="match status" value="1"/>
</dbReference>
<evidence type="ECO:0000256" key="1">
    <source>
        <dbReference type="ARBA" id="ARBA00022737"/>
    </source>
</evidence>
<dbReference type="SMART" id="SM00028">
    <property type="entry name" value="TPR"/>
    <property type="match status" value="3"/>
</dbReference>
<name>A0A251TBL2_HELAN</name>
<keyword evidence="6" id="KW-1185">Reference proteome</keyword>
<protein>
    <submittedName>
        <fullName evidence="4">43kDa postsynaptic protein</fullName>
    </submittedName>
    <submittedName>
        <fullName evidence="5">Putative tetratricopeptide repeat (TPR)-like superfamily protein</fullName>
    </submittedName>
</protein>
<evidence type="ECO:0000313" key="5">
    <source>
        <dbReference type="EMBL" id="OTG08530.1"/>
    </source>
</evidence>
<dbReference type="OMA" id="KYGSEEC"/>
<dbReference type="Gramene" id="mRNA:HanXRQr2_Chr11g0502821">
    <property type="protein sequence ID" value="mRNA:HanXRQr2_Chr11g0502821"/>
    <property type="gene ID" value="HanXRQr2_Chr11g0502821"/>
</dbReference>
<keyword evidence="2 3" id="KW-0802">TPR repeat</keyword>
<evidence type="ECO:0000313" key="6">
    <source>
        <dbReference type="Proteomes" id="UP000215914"/>
    </source>
</evidence>
<dbReference type="AlphaFoldDB" id="A0A251TBL2"/>
<organism evidence="5 6">
    <name type="scientific">Helianthus annuus</name>
    <name type="common">Common sunflower</name>
    <dbReference type="NCBI Taxonomy" id="4232"/>
    <lineage>
        <taxon>Eukaryota</taxon>
        <taxon>Viridiplantae</taxon>
        <taxon>Streptophyta</taxon>
        <taxon>Embryophyta</taxon>
        <taxon>Tracheophyta</taxon>
        <taxon>Spermatophyta</taxon>
        <taxon>Magnoliopsida</taxon>
        <taxon>eudicotyledons</taxon>
        <taxon>Gunneridae</taxon>
        <taxon>Pentapetalae</taxon>
        <taxon>asterids</taxon>
        <taxon>campanulids</taxon>
        <taxon>Asterales</taxon>
        <taxon>Asteraceae</taxon>
        <taxon>Asteroideae</taxon>
        <taxon>Heliantheae alliance</taxon>
        <taxon>Heliantheae</taxon>
        <taxon>Helianthus</taxon>
    </lineage>
</organism>
<gene>
    <name evidence="5" type="ORF">HannXRQ_Chr11g0342781</name>
    <name evidence="4" type="ORF">HanXRQr2_Chr11g0502821</name>
</gene>
<evidence type="ECO:0000256" key="2">
    <source>
        <dbReference type="ARBA" id="ARBA00022803"/>
    </source>
</evidence>
<dbReference type="PANTHER" id="PTHR22904">
    <property type="entry name" value="TPR REPEAT CONTAINING PROTEIN"/>
    <property type="match status" value="1"/>
</dbReference>
<dbReference type="GO" id="GO:0051879">
    <property type="term" value="F:Hsp90 protein binding"/>
    <property type="evidence" value="ECO:0000318"/>
    <property type="project" value="GO_Central"/>
</dbReference>
<dbReference type="Gene3D" id="1.25.40.10">
    <property type="entry name" value="Tetratricopeptide repeat domain"/>
    <property type="match status" value="1"/>
</dbReference>
<dbReference type="PROSITE" id="PS50005">
    <property type="entry name" value="TPR"/>
    <property type="match status" value="2"/>
</dbReference>
<evidence type="ECO:0000313" key="4">
    <source>
        <dbReference type="EMBL" id="KAF5783002.1"/>
    </source>
</evidence>
<keyword evidence="1" id="KW-0677">Repeat</keyword>
<dbReference type="InParanoid" id="A0A251TBL2"/>